<feature type="transmembrane region" description="Helical" evidence="1">
    <location>
        <begin position="65"/>
        <end position="91"/>
    </location>
</feature>
<comment type="caution">
    <text evidence="2">The sequence shown here is derived from an EMBL/GenBank/DDBJ whole genome shotgun (WGS) entry which is preliminary data.</text>
</comment>
<dbReference type="Proteomes" id="UP001285521">
    <property type="component" value="Unassembled WGS sequence"/>
</dbReference>
<name>A0ABU4STB2_9PSEU</name>
<keyword evidence="3" id="KW-1185">Reference proteome</keyword>
<protein>
    <submittedName>
        <fullName evidence="2">DUF1269 domain-containing protein</fullName>
    </submittedName>
</protein>
<dbReference type="Pfam" id="PF06897">
    <property type="entry name" value="DUF1269"/>
    <property type="match status" value="1"/>
</dbReference>
<keyword evidence="1" id="KW-1133">Transmembrane helix</keyword>
<sequence>MATLTVWKFDTSDGARNALDLLQKLQDQQLITIRDTAYVYWEEGAKRPKTKELGKLTGAGTLGGAFWGLLFGLIFFIPVLGAVIGAGIGALSGSLSRAGIDDNFVQDVRESVTPGTSALFVMSENAVVDRVADQFKQTGASLITTNLSADQEKLLKETFTS</sequence>
<gene>
    <name evidence="2" type="ORF">SK803_02775</name>
</gene>
<reference evidence="2 3" key="1">
    <citation type="submission" date="2023-11" db="EMBL/GenBank/DDBJ databases">
        <title>Lentzea sokolovensis, sp. nov., Lentzea kristufkii, sp. nov., and Lentzea miocenensis, sp. nov., rare actinobacteria from Sokolov Coal Basin, Miocene lacustrine sediment, Czech Republic.</title>
        <authorList>
            <person name="Lara A."/>
            <person name="Kotroba L."/>
            <person name="Nouioui I."/>
            <person name="Neumann-Schaal M."/>
            <person name="Mast Y."/>
            <person name="Chronakova A."/>
        </authorList>
    </citation>
    <scope>NUCLEOTIDE SEQUENCE [LARGE SCALE GENOMIC DNA]</scope>
    <source>
        <strain evidence="2 3">BCCO 10_0856</strain>
    </source>
</reference>
<organism evidence="2 3">
    <name type="scientific">Lentzea miocenica</name>
    <dbReference type="NCBI Taxonomy" id="3095431"/>
    <lineage>
        <taxon>Bacteria</taxon>
        <taxon>Bacillati</taxon>
        <taxon>Actinomycetota</taxon>
        <taxon>Actinomycetes</taxon>
        <taxon>Pseudonocardiales</taxon>
        <taxon>Pseudonocardiaceae</taxon>
        <taxon>Lentzea</taxon>
    </lineage>
</organism>
<keyword evidence="1" id="KW-0812">Transmembrane</keyword>
<evidence type="ECO:0000256" key="1">
    <source>
        <dbReference type="SAM" id="Phobius"/>
    </source>
</evidence>
<evidence type="ECO:0000313" key="2">
    <source>
        <dbReference type="EMBL" id="MDX8029113.1"/>
    </source>
</evidence>
<dbReference type="InterPro" id="IPR009200">
    <property type="entry name" value="DUF1269_membrane"/>
</dbReference>
<evidence type="ECO:0000313" key="3">
    <source>
        <dbReference type="Proteomes" id="UP001285521"/>
    </source>
</evidence>
<accession>A0ABU4STB2</accession>
<dbReference type="RefSeq" id="WP_319964118.1">
    <property type="nucleotide sequence ID" value="NZ_JAXAVW010000002.1"/>
</dbReference>
<proteinExistence type="predicted"/>
<dbReference type="EMBL" id="JAXAVW010000002">
    <property type="protein sequence ID" value="MDX8029113.1"/>
    <property type="molecule type" value="Genomic_DNA"/>
</dbReference>
<keyword evidence="1" id="KW-0472">Membrane</keyword>